<evidence type="ECO:0000313" key="2">
    <source>
        <dbReference type="EMBL" id="QSS62194.1"/>
    </source>
</evidence>
<evidence type="ECO:0000259" key="1">
    <source>
        <dbReference type="Pfam" id="PF00144"/>
    </source>
</evidence>
<dbReference type="InterPro" id="IPR052907">
    <property type="entry name" value="Beta-lactamase/esterase"/>
</dbReference>
<dbReference type="PANTHER" id="PTHR43319">
    <property type="entry name" value="BETA-LACTAMASE-RELATED"/>
    <property type="match status" value="1"/>
</dbReference>
<dbReference type="InterPro" id="IPR001466">
    <property type="entry name" value="Beta-lactam-related"/>
</dbReference>
<dbReference type="PANTHER" id="PTHR43319:SF3">
    <property type="entry name" value="BETA-LACTAMASE-RELATED DOMAIN-CONTAINING PROTEIN"/>
    <property type="match status" value="1"/>
</dbReference>
<protein>
    <submittedName>
        <fullName evidence="2">Lactone hydrolase</fullName>
    </submittedName>
</protein>
<dbReference type="InterPro" id="IPR012338">
    <property type="entry name" value="Beta-lactam/transpept-like"/>
</dbReference>
<dbReference type="EMBL" id="CP069111">
    <property type="protein sequence ID" value="QSS62194.1"/>
    <property type="molecule type" value="Genomic_DNA"/>
</dbReference>
<name>A0A8A1MC47_AJECA</name>
<dbReference type="GO" id="GO:0016787">
    <property type="term" value="F:hydrolase activity"/>
    <property type="evidence" value="ECO:0007669"/>
    <property type="project" value="UniProtKB-KW"/>
</dbReference>
<reference evidence="2" key="1">
    <citation type="submission" date="2021-01" db="EMBL/GenBank/DDBJ databases">
        <title>Chromosome-level genome assembly of a human fungal pathogen reveals clustering of transcriptionally co-regulated genes.</title>
        <authorList>
            <person name="Voorhies M."/>
            <person name="Cohen S."/>
            <person name="Shea T.P."/>
            <person name="Petrus S."/>
            <person name="Munoz J.F."/>
            <person name="Poplawski S."/>
            <person name="Goldman W.E."/>
            <person name="Michael T."/>
            <person name="Cuomo C.A."/>
            <person name="Sil A."/>
            <person name="Beyhan S."/>
        </authorList>
    </citation>
    <scope>NUCLEOTIDE SEQUENCE</scope>
    <source>
        <strain evidence="2">WU24</strain>
    </source>
</reference>
<dbReference type="SUPFAM" id="SSF56601">
    <property type="entry name" value="beta-lactamase/transpeptidase-like"/>
    <property type="match status" value="1"/>
</dbReference>
<dbReference type="Pfam" id="PF00144">
    <property type="entry name" value="Beta-lactamase"/>
    <property type="match status" value="1"/>
</dbReference>
<dbReference type="VEuPathDB" id="FungiDB:I7I51_04371"/>
<keyword evidence="2" id="KW-0378">Hydrolase</keyword>
<accession>A0A8A1MC47</accession>
<proteinExistence type="predicted"/>
<dbReference type="OrthoDB" id="5946976at2759"/>
<dbReference type="AlphaFoldDB" id="A0A8A1MC47"/>
<dbReference type="Proteomes" id="UP000663671">
    <property type="component" value="Chromosome 5"/>
</dbReference>
<sequence length="384" mass="41827">MAGTVQGDYDAAFAPVKDLLQKFIDAGEELGASITVNIDGRNVVDIWGGHRDTARTSPWTRDTVTTVWSTTKAVTNLAALMLVDRGQLDLFEKVATYWPEFAANGKQDIEVRQLLAHTSGVSSWEHNINLAELYDLKISTERLAAQKPWWEPGTASGYHMQNQGHLVGELVRRVSGKSLKQFIAEEIAGPLGADFQLGAAECDWERVAEIVPPPPLDFDFSKLPADSPAFKTFTGQPAKPETANTPMWRKAAIGALNGHSNSRGVNGVLSAITLGGEVNGVQLLSQKTIDVIFQEQASGPDLVLGIPLRWGIGYALPLKPMPFFLPENTERICFWGGWGGSIAIMDLERRMTITYVMNKMAAGVIGSNRNDAYVKAIYAAVAPM</sequence>
<evidence type="ECO:0000313" key="3">
    <source>
        <dbReference type="Proteomes" id="UP000663671"/>
    </source>
</evidence>
<gene>
    <name evidence="2" type="ORF">I7I51_04371</name>
</gene>
<dbReference type="Gene3D" id="3.40.710.10">
    <property type="entry name" value="DD-peptidase/beta-lactamase superfamily"/>
    <property type="match status" value="1"/>
</dbReference>
<organism evidence="2 3">
    <name type="scientific">Ajellomyces capsulatus</name>
    <name type="common">Darling's disease fungus</name>
    <name type="synonym">Histoplasma capsulatum</name>
    <dbReference type="NCBI Taxonomy" id="5037"/>
    <lineage>
        <taxon>Eukaryota</taxon>
        <taxon>Fungi</taxon>
        <taxon>Dikarya</taxon>
        <taxon>Ascomycota</taxon>
        <taxon>Pezizomycotina</taxon>
        <taxon>Eurotiomycetes</taxon>
        <taxon>Eurotiomycetidae</taxon>
        <taxon>Onygenales</taxon>
        <taxon>Ajellomycetaceae</taxon>
        <taxon>Histoplasma</taxon>
    </lineage>
</organism>
<feature type="domain" description="Beta-lactamase-related" evidence="1">
    <location>
        <begin position="18"/>
        <end position="364"/>
    </location>
</feature>